<feature type="signal peptide" evidence="1">
    <location>
        <begin position="1"/>
        <end position="20"/>
    </location>
</feature>
<keyword evidence="4" id="KW-1185">Reference proteome</keyword>
<proteinExistence type="predicted"/>
<evidence type="ECO:0000259" key="2">
    <source>
        <dbReference type="Pfam" id="PF13568"/>
    </source>
</evidence>
<dbReference type="EMBL" id="SPSB01000002">
    <property type="protein sequence ID" value="TFV95841.1"/>
    <property type="molecule type" value="Genomic_DNA"/>
</dbReference>
<comment type="caution">
    <text evidence="3">The sequence shown here is derived from an EMBL/GenBank/DDBJ whole genome shotgun (WGS) entry which is preliminary data.</text>
</comment>
<name>A0A4Y9QTF6_9BACT</name>
<evidence type="ECO:0000313" key="4">
    <source>
        <dbReference type="Proteomes" id="UP000297647"/>
    </source>
</evidence>
<feature type="domain" description="Outer membrane protein beta-barrel" evidence="2">
    <location>
        <begin position="21"/>
        <end position="169"/>
    </location>
</feature>
<accession>A0A4Y9QTF6</accession>
<organism evidence="3 4">
    <name type="scientific">Algoriphagus kandeliae</name>
    <dbReference type="NCBI Taxonomy" id="2562278"/>
    <lineage>
        <taxon>Bacteria</taxon>
        <taxon>Pseudomonadati</taxon>
        <taxon>Bacteroidota</taxon>
        <taxon>Cytophagia</taxon>
        <taxon>Cytophagales</taxon>
        <taxon>Cyclobacteriaceae</taxon>
        <taxon>Algoriphagus</taxon>
    </lineage>
</organism>
<feature type="chain" id="PRO_5021387163" description="Outer membrane protein beta-barrel domain-containing protein" evidence="1">
    <location>
        <begin position="21"/>
        <end position="191"/>
    </location>
</feature>
<evidence type="ECO:0000313" key="3">
    <source>
        <dbReference type="EMBL" id="TFV95841.1"/>
    </source>
</evidence>
<gene>
    <name evidence="3" type="ORF">E4S40_06355</name>
</gene>
<reference evidence="3 4" key="1">
    <citation type="submission" date="2019-03" db="EMBL/GenBank/DDBJ databases">
        <title>Algoriphagus sp. nov, a new strain isolated from root system soil of mangrove plant Kandelia.</title>
        <authorList>
            <person name="Yin Q."/>
            <person name="Wang K."/>
            <person name="Song Z."/>
        </authorList>
    </citation>
    <scope>NUCLEOTIDE SEQUENCE [LARGE SCALE GENOMIC DNA]</scope>
    <source>
        <strain evidence="3 4">XY-J91</strain>
    </source>
</reference>
<dbReference type="Pfam" id="PF13568">
    <property type="entry name" value="OMP_b-brl_2"/>
    <property type="match status" value="1"/>
</dbReference>
<dbReference type="InterPro" id="IPR025665">
    <property type="entry name" value="Beta-barrel_OMP_2"/>
</dbReference>
<sequence length="191" mass="20366">MKKLLATASVIMLLVFSLQAQVTIKPGVGVNFTNVSGGSFDDLKGNPGFQFGGSVAFGEKFYFEPGLFYQTESIEVTSANNPFPVTDGNFKGFRVPIAVGLEVLGDADSFAGLRIFGGASGFFVTSVSNEFLSEDDYASPKWGVFAGAGVDIAIFYVDLSYQWSLTNITTDVANLELGKSNGLFLTAGLRF</sequence>
<dbReference type="RefSeq" id="WP_135072332.1">
    <property type="nucleotide sequence ID" value="NZ_SPSB01000002.1"/>
</dbReference>
<dbReference type="AlphaFoldDB" id="A0A4Y9QTF6"/>
<dbReference type="OrthoDB" id="672705at2"/>
<protein>
    <recommendedName>
        <fullName evidence="2">Outer membrane protein beta-barrel domain-containing protein</fullName>
    </recommendedName>
</protein>
<dbReference type="Proteomes" id="UP000297647">
    <property type="component" value="Unassembled WGS sequence"/>
</dbReference>
<keyword evidence="1" id="KW-0732">Signal</keyword>
<evidence type="ECO:0000256" key="1">
    <source>
        <dbReference type="SAM" id="SignalP"/>
    </source>
</evidence>